<keyword evidence="1 3" id="KW-0238">DNA-binding</keyword>
<gene>
    <name evidence="6" type="ORF">JF922_04890</name>
</gene>
<keyword evidence="7" id="KW-1185">Reference proteome</keyword>
<dbReference type="InterPro" id="IPR039420">
    <property type="entry name" value="WalR-like"/>
</dbReference>
<evidence type="ECO:0000313" key="6">
    <source>
        <dbReference type="EMBL" id="MBJ7597406.1"/>
    </source>
</evidence>
<dbReference type="Pfam" id="PF00486">
    <property type="entry name" value="Trans_reg_C"/>
    <property type="match status" value="1"/>
</dbReference>
<feature type="modified residue" description="4-aspartylphosphate" evidence="2">
    <location>
        <position position="53"/>
    </location>
</feature>
<evidence type="ECO:0000259" key="4">
    <source>
        <dbReference type="PROSITE" id="PS50110"/>
    </source>
</evidence>
<name>A0A934K6N8_9BACT</name>
<dbReference type="GO" id="GO:0003677">
    <property type="term" value="F:DNA binding"/>
    <property type="evidence" value="ECO:0007669"/>
    <property type="project" value="UniProtKB-UniRule"/>
</dbReference>
<dbReference type="SUPFAM" id="SSF52172">
    <property type="entry name" value="CheY-like"/>
    <property type="match status" value="1"/>
</dbReference>
<feature type="domain" description="OmpR/PhoB-type" evidence="5">
    <location>
        <begin position="127"/>
        <end position="226"/>
    </location>
</feature>
<comment type="caution">
    <text evidence="6">The sequence shown here is derived from an EMBL/GenBank/DDBJ whole genome shotgun (WGS) entry which is preliminary data.</text>
</comment>
<dbReference type="Pfam" id="PF00072">
    <property type="entry name" value="Response_reg"/>
    <property type="match status" value="1"/>
</dbReference>
<proteinExistence type="predicted"/>
<dbReference type="SMART" id="SM00448">
    <property type="entry name" value="REC"/>
    <property type="match status" value="1"/>
</dbReference>
<dbReference type="PROSITE" id="PS50110">
    <property type="entry name" value="RESPONSE_REGULATORY"/>
    <property type="match status" value="1"/>
</dbReference>
<dbReference type="CDD" id="cd00383">
    <property type="entry name" value="trans_reg_C"/>
    <property type="match status" value="1"/>
</dbReference>
<dbReference type="SMART" id="SM00862">
    <property type="entry name" value="Trans_reg_C"/>
    <property type="match status" value="1"/>
</dbReference>
<evidence type="ECO:0000256" key="1">
    <source>
        <dbReference type="ARBA" id="ARBA00023125"/>
    </source>
</evidence>
<dbReference type="PROSITE" id="PS51755">
    <property type="entry name" value="OMPR_PHOB"/>
    <property type="match status" value="1"/>
</dbReference>
<protein>
    <submittedName>
        <fullName evidence="6">Response regulator transcription factor</fullName>
    </submittedName>
</protein>
<reference evidence="6" key="1">
    <citation type="submission" date="2020-10" db="EMBL/GenBank/DDBJ databases">
        <title>Ca. Dormibacterota MAGs.</title>
        <authorList>
            <person name="Montgomery K."/>
        </authorList>
    </citation>
    <scope>NUCLEOTIDE SEQUENCE [LARGE SCALE GENOMIC DNA]</scope>
    <source>
        <strain evidence="6">SC8812_S17_10</strain>
    </source>
</reference>
<dbReference type="InterPro" id="IPR001867">
    <property type="entry name" value="OmpR/PhoB-type_DNA-bd"/>
</dbReference>
<dbReference type="InterPro" id="IPR001789">
    <property type="entry name" value="Sig_transdc_resp-reg_receiver"/>
</dbReference>
<dbReference type="InterPro" id="IPR036388">
    <property type="entry name" value="WH-like_DNA-bd_sf"/>
</dbReference>
<feature type="DNA-binding region" description="OmpR/PhoB-type" evidence="3">
    <location>
        <begin position="127"/>
        <end position="226"/>
    </location>
</feature>
<dbReference type="RefSeq" id="WP_338199595.1">
    <property type="nucleotide sequence ID" value="NZ_JAEKNR010000060.1"/>
</dbReference>
<organism evidence="6 7">
    <name type="scientific">Candidatus Nephthysia bennettiae</name>
    <dbReference type="NCBI Taxonomy" id="3127016"/>
    <lineage>
        <taxon>Bacteria</taxon>
        <taxon>Bacillati</taxon>
        <taxon>Candidatus Dormiibacterota</taxon>
        <taxon>Candidatus Dormibacteria</taxon>
        <taxon>Candidatus Dormibacterales</taxon>
        <taxon>Candidatus Dormibacteraceae</taxon>
        <taxon>Candidatus Nephthysia</taxon>
    </lineage>
</organism>
<dbReference type="EMBL" id="JAEKNR010000060">
    <property type="protein sequence ID" value="MBJ7597406.1"/>
    <property type="molecule type" value="Genomic_DNA"/>
</dbReference>
<evidence type="ECO:0000259" key="5">
    <source>
        <dbReference type="PROSITE" id="PS51755"/>
    </source>
</evidence>
<dbReference type="Gene3D" id="1.10.10.10">
    <property type="entry name" value="Winged helix-like DNA-binding domain superfamily/Winged helix DNA-binding domain"/>
    <property type="match status" value="1"/>
</dbReference>
<keyword evidence="2" id="KW-0597">Phosphoprotein</keyword>
<evidence type="ECO:0000256" key="2">
    <source>
        <dbReference type="PROSITE-ProRule" id="PRU00169"/>
    </source>
</evidence>
<dbReference type="InterPro" id="IPR011006">
    <property type="entry name" value="CheY-like_superfamily"/>
</dbReference>
<accession>A0A934K6N8</accession>
<evidence type="ECO:0000313" key="7">
    <source>
        <dbReference type="Proteomes" id="UP000612893"/>
    </source>
</evidence>
<dbReference type="AlphaFoldDB" id="A0A934K6N8"/>
<evidence type="ECO:0000256" key="3">
    <source>
        <dbReference type="PROSITE-ProRule" id="PRU01091"/>
    </source>
</evidence>
<sequence length="226" mass="24741">MSGRVLVVDDEPEICRALRTGLGYHGFDVHAVGSGEEGLKQITAWRPDVVLLDLGLPGVDGFDVLRQMQAQGRAAVIVVSVMPGERDKVRALDAGADDYVVKPFGMEELLARIRAVLRRQAAIPGGEPVIRAGDLEVDLAQRQVTAGGRPVSLTPTEYEVLRYLALNAGKPVTHTTLLRQVWGEYAVGDRYNTRYVVGQLRRKLGDDPSRPRYIVSEPGVGYRLKA</sequence>
<dbReference type="PANTHER" id="PTHR48111">
    <property type="entry name" value="REGULATOR OF RPOS"/>
    <property type="match status" value="1"/>
</dbReference>
<feature type="domain" description="Response regulatory" evidence="4">
    <location>
        <begin position="4"/>
        <end position="117"/>
    </location>
</feature>
<dbReference type="PANTHER" id="PTHR48111:SF50">
    <property type="entry name" value="KDP OPERON TRANSCRIPTIONAL REGULATORY PROTEIN KDPE"/>
    <property type="match status" value="1"/>
</dbReference>
<dbReference type="Proteomes" id="UP000612893">
    <property type="component" value="Unassembled WGS sequence"/>
</dbReference>
<dbReference type="Gene3D" id="6.10.250.690">
    <property type="match status" value="1"/>
</dbReference>
<dbReference type="Gene3D" id="3.40.50.2300">
    <property type="match status" value="1"/>
</dbReference>